<dbReference type="WBParaSite" id="ES5_v2.g20953.t1">
    <property type="protein sequence ID" value="ES5_v2.g20953.t1"/>
    <property type="gene ID" value="ES5_v2.g20953"/>
</dbReference>
<evidence type="ECO:0000313" key="1">
    <source>
        <dbReference type="Proteomes" id="UP000887579"/>
    </source>
</evidence>
<protein>
    <submittedName>
        <fullName evidence="2">DNA-directed RNA polymerase</fullName>
    </submittedName>
</protein>
<evidence type="ECO:0000313" key="2">
    <source>
        <dbReference type="WBParaSite" id="ES5_v2.g20953.t1"/>
    </source>
</evidence>
<organism evidence="1 2">
    <name type="scientific">Panagrolaimus sp. ES5</name>
    <dbReference type="NCBI Taxonomy" id="591445"/>
    <lineage>
        <taxon>Eukaryota</taxon>
        <taxon>Metazoa</taxon>
        <taxon>Ecdysozoa</taxon>
        <taxon>Nematoda</taxon>
        <taxon>Chromadorea</taxon>
        <taxon>Rhabditida</taxon>
        <taxon>Tylenchina</taxon>
        <taxon>Panagrolaimomorpha</taxon>
        <taxon>Panagrolaimoidea</taxon>
        <taxon>Panagrolaimidae</taxon>
        <taxon>Panagrolaimus</taxon>
    </lineage>
</organism>
<reference evidence="2" key="1">
    <citation type="submission" date="2022-11" db="UniProtKB">
        <authorList>
            <consortium name="WormBaseParasite"/>
        </authorList>
    </citation>
    <scope>IDENTIFICATION</scope>
</reference>
<name>A0AC34FU78_9BILA</name>
<accession>A0AC34FU78</accession>
<dbReference type="Proteomes" id="UP000887579">
    <property type="component" value="Unplaced"/>
</dbReference>
<sequence>MQKFALQMYKLLYVLYFTGLPNVQRCLIHADEKTGKTYKLLAEGTDFKQVMAIPNVNTSRTTFNNASVIAEVLGIEAARKSIIDEITATMESHGITLDQRHIMLLADLMTFKGEVLGITRNGLVKMKESVFLLASFERTTDHLYEAAFYGQKDKISGVSECIITGNPISIGTGMFKILTQGKKERTQSNRETNLFERLTISRLGANSSPEEISALLNDIKEEDEESEMNDDSEIDAMEIDGMDE</sequence>
<proteinExistence type="predicted"/>